<keyword evidence="6 8" id="KW-0472">Membrane</keyword>
<dbReference type="GO" id="GO:0015031">
    <property type="term" value="P:protein transport"/>
    <property type="evidence" value="ECO:0007669"/>
    <property type="project" value="UniProtKB-KW"/>
</dbReference>
<dbReference type="AlphaFoldDB" id="A1WWG0"/>
<protein>
    <submittedName>
        <fullName evidence="9">Biopolymer transport protein ExbD/TolR</fullName>
    </submittedName>
</protein>
<evidence type="ECO:0000313" key="9">
    <source>
        <dbReference type="EMBL" id="ABM62022.1"/>
    </source>
</evidence>
<dbReference type="PANTHER" id="PTHR30558:SF3">
    <property type="entry name" value="BIOPOLYMER TRANSPORT PROTEIN EXBD-RELATED"/>
    <property type="match status" value="1"/>
</dbReference>
<keyword evidence="7" id="KW-0653">Protein transport</keyword>
<organism evidence="9 10">
    <name type="scientific">Halorhodospira halophila (strain DSM 244 / SL1)</name>
    <name type="common">Ectothiorhodospira halophila (strain DSM 244 / SL1)</name>
    <dbReference type="NCBI Taxonomy" id="349124"/>
    <lineage>
        <taxon>Bacteria</taxon>
        <taxon>Pseudomonadati</taxon>
        <taxon>Pseudomonadota</taxon>
        <taxon>Gammaproteobacteria</taxon>
        <taxon>Chromatiales</taxon>
        <taxon>Ectothiorhodospiraceae</taxon>
        <taxon>Halorhodospira</taxon>
    </lineage>
</organism>
<evidence type="ECO:0000256" key="7">
    <source>
        <dbReference type="RuleBase" id="RU003879"/>
    </source>
</evidence>
<dbReference type="Gene3D" id="3.30.420.270">
    <property type="match status" value="1"/>
</dbReference>
<evidence type="ECO:0000256" key="3">
    <source>
        <dbReference type="ARBA" id="ARBA00022475"/>
    </source>
</evidence>
<keyword evidence="7" id="KW-0813">Transport</keyword>
<dbReference type="KEGG" id="hha:Hhal_1247"/>
<comment type="similarity">
    <text evidence="2 7">Belongs to the ExbD/TolR family.</text>
</comment>
<evidence type="ECO:0000256" key="1">
    <source>
        <dbReference type="ARBA" id="ARBA00004162"/>
    </source>
</evidence>
<reference evidence="10" key="1">
    <citation type="submission" date="2006-12" db="EMBL/GenBank/DDBJ databases">
        <title>Complete sequence of Halorhodospira halophila SL1.</title>
        <authorList>
            <consortium name="US DOE Joint Genome Institute"/>
            <person name="Copeland A."/>
            <person name="Lucas S."/>
            <person name="Lapidus A."/>
            <person name="Barry K."/>
            <person name="Detter J.C."/>
            <person name="Glavina del Rio T."/>
            <person name="Hammon N."/>
            <person name="Israni S."/>
            <person name="Dalin E."/>
            <person name="Tice H."/>
            <person name="Pitluck S."/>
            <person name="Saunders E."/>
            <person name="Brettin T."/>
            <person name="Bruce D."/>
            <person name="Han C."/>
            <person name="Tapia R."/>
            <person name="Schmutz J."/>
            <person name="Larimer F."/>
            <person name="Land M."/>
            <person name="Hauser L."/>
            <person name="Kyrpides N."/>
            <person name="Mikhailova N."/>
            <person name="Hoff W."/>
            <person name="Richardson P."/>
        </authorList>
    </citation>
    <scope>NUCLEOTIDE SEQUENCE [LARGE SCALE GENOMIC DNA]</scope>
    <source>
        <strain evidence="10">DSM 244 / SL1</strain>
    </source>
</reference>
<keyword evidence="4 7" id="KW-0812">Transmembrane</keyword>
<dbReference type="EMBL" id="CP000544">
    <property type="protein sequence ID" value="ABM62022.1"/>
    <property type="molecule type" value="Genomic_DNA"/>
</dbReference>
<dbReference type="Pfam" id="PF02472">
    <property type="entry name" value="ExbD"/>
    <property type="match status" value="1"/>
</dbReference>
<reference evidence="9 10" key="2">
    <citation type="journal article" date="2013" name="Stand. Genomic Sci.">
        <title>Complete genome sequence of Halorhodospira halophila SL1.</title>
        <authorList>
            <person name="Challacombe J.F."/>
            <person name="Majid S."/>
            <person name="Deole R."/>
            <person name="Brettin T.S."/>
            <person name="Bruce D."/>
            <person name="Delano S.F."/>
            <person name="Detter J.C."/>
            <person name="Gleasner C.D."/>
            <person name="Han C.S."/>
            <person name="Misra M."/>
            <person name="Reitenga K.G."/>
            <person name="Mikhailova N."/>
            <person name="Woyke T."/>
            <person name="Pitluck S."/>
            <person name="Nolan M."/>
            <person name="Land M.L."/>
            <person name="Saunders E."/>
            <person name="Tapia R."/>
            <person name="Lapidus A."/>
            <person name="Ivanova N."/>
            <person name="Hoff W.D."/>
        </authorList>
    </citation>
    <scope>NUCLEOTIDE SEQUENCE [LARGE SCALE GENOMIC DNA]</scope>
    <source>
        <strain evidence="10">DSM 244 / SL1</strain>
    </source>
</reference>
<evidence type="ECO:0000256" key="8">
    <source>
        <dbReference type="SAM" id="Phobius"/>
    </source>
</evidence>
<evidence type="ECO:0000256" key="2">
    <source>
        <dbReference type="ARBA" id="ARBA00005811"/>
    </source>
</evidence>
<dbReference type="eggNOG" id="COG0848">
    <property type="taxonomic scope" value="Bacteria"/>
</dbReference>
<dbReference type="STRING" id="349124.Hhal_1247"/>
<gene>
    <name evidence="9" type="ordered locus">Hhal_1247</name>
</gene>
<dbReference type="RefSeq" id="WP_011814045.1">
    <property type="nucleotide sequence ID" value="NC_008789.1"/>
</dbReference>
<dbReference type="Proteomes" id="UP000000647">
    <property type="component" value="Chromosome"/>
</dbReference>
<evidence type="ECO:0000256" key="5">
    <source>
        <dbReference type="ARBA" id="ARBA00022989"/>
    </source>
</evidence>
<evidence type="ECO:0000256" key="6">
    <source>
        <dbReference type="ARBA" id="ARBA00023136"/>
    </source>
</evidence>
<keyword evidence="10" id="KW-1185">Reference proteome</keyword>
<proteinExistence type="inferred from homology"/>
<keyword evidence="5 8" id="KW-1133">Transmembrane helix</keyword>
<feature type="transmembrane region" description="Helical" evidence="8">
    <location>
        <begin position="12"/>
        <end position="32"/>
    </location>
</feature>
<keyword evidence="3" id="KW-1003">Cell membrane</keyword>
<dbReference type="GO" id="GO:0005886">
    <property type="term" value="C:plasma membrane"/>
    <property type="evidence" value="ECO:0007669"/>
    <property type="project" value="UniProtKB-SubCell"/>
</dbReference>
<dbReference type="PANTHER" id="PTHR30558">
    <property type="entry name" value="EXBD MEMBRANE COMPONENT OF PMF-DRIVEN MACROMOLECULE IMPORT SYSTEM"/>
    <property type="match status" value="1"/>
</dbReference>
<comment type="subcellular location">
    <subcellularLocation>
        <location evidence="1">Cell membrane</location>
        <topology evidence="1">Single-pass membrane protein</topology>
    </subcellularLocation>
    <subcellularLocation>
        <location evidence="7">Cell membrane</location>
        <topology evidence="7">Single-pass type II membrane protein</topology>
    </subcellularLocation>
</comment>
<dbReference type="OrthoDB" id="9793581at2"/>
<sequence length="140" mass="15471">MNLRRRQRRDEPELNLTPLIDVVFLLLIFFMVTTTFVDQVGLDITLPEAEQETEEAQPQLLEIGISAEGEYFVDGNPLVNREMNTLVRALEEALEAGEVAGIVVRADADAPHRAVVRALDGAGRVGIDRVSIATTRSDDL</sequence>
<evidence type="ECO:0000313" key="10">
    <source>
        <dbReference type="Proteomes" id="UP000000647"/>
    </source>
</evidence>
<accession>A1WWG0</accession>
<dbReference type="HOGENOM" id="CLU_085305_3_3_6"/>
<name>A1WWG0_HALHL</name>
<dbReference type="GO" id="GO:0022857">
    <property type="term" value="F:transmembrane transporter activity"/>
    <property type="evidence" value="ECO:0007669"/>
    <property type="project" value="InterPro"/>
</dbReference>
<evidence type="ECO:0000256" key="4">
    <source>
        <dbReference type="ARBA" id="ARBA00022692"/>
    </source>
</evidence>
<dbReference type="InterPro" id="IPR003400">
    <property type="entry name" value="ExbD"/>
</dbReference>